<keyword evidence="3 5" id="KW-1133">Transmembrane helix</keyword>
<evidence type="ECO:0000313" key="7">
    <source>
        <dbReference type="EMBL" id="SDM53614.1"/>
    </source>
</evidence>
<sequence>MNKVLRILLRTVLTLALAGVLGVALAWHFSLIDITPDQAELLRQGFLFGLLPAGAVLIGVLSFFPVAKEAVKSWLLEETPRIVKNATLIWIVLVGLSVSCMAVLRIPAVQTRLTRYVTDWFFEQTHYPVRVGRVDYRFPDNLILEKVSVPDTLKKPMIDIGRLEINFPLFQLIDSANTHIHLDKVRLVHPDVRLVVQKNGDLNIDHFIAAIDRLTAPKTPRKGPPKIVPFTIGYARVEQGEFHYDDPRKKPFRRQGTFDYNHFVLNDLSGDVRNFLVFADTIAADIDNLKGIDRVADMKVHEFDTRFLFSNERMRFNDLFVRVNRSVIRKFAEFRYGHSRDLGDFNEKIRIIADLDSAVVYPEDLARFAHPLYQYKDRWVASGHFDGKVIDFRFQADQLHYGAQSYASGLFAFKGLPEFEQSDMDFSLTRYVTNAKDLAQYTGEKTVKTLTRFGTLNYAGTFAGRYNDFTAKGILKTDLGTVIPDLAMKISPRIENSTYEGNIEIIDLALGKIIDDTKLLQNLDLKGRIEGRGFEKETAVVKLHTDVGKFGFRGYNYRNARVDGELQLGLFEGRIALNDTNLAFDLAGKADIRQNRNYFDIDGKLNRMMLKPLGIARENIRLQSELHVVWTGLDIDELFGAARLKNAYLTRFLEDGDRNLLIDTLYLFAPKPIGNRYLSVQSDILNATVEGPFQLSRALEDVPALAEEYMLYFTGLDSSRQDYYFKKSLRPVPERYNLKYSVLFRDARPLMAFLYPEGYVSPNSLVEGTVAMGNTSVFTLNAKSDTLLLGKYRFFRSEVDLNTSKFSAGNDVLASAVITSDAQQIHSAAPTEKLLVEASWEKDHIAFTSRLRQRESTNRLNLNGDIFFRPEGTDLHFRRSRIRILDQDWNINPGNLVRLRGSRIDVKDLNFQNIEQAISLNGVVAEDPQQTLLLTAKDFNLKTLQPILQVNIAGTLNADVTLRDAYESTSLDGKVIVDELVYKGFLIGNVNGASQWDRTNRRVNVNLGVDRMNNPILNVKGTYTPDLDDNPLDLTATLNRTDLQIFEPFVEGLFSDIKGQASGRLVIRGTPVAPQLRGIADIRKGQLKFDYLGVRLNFSDTIRFRGSDIQAKLLLTDEEGNAGNLRMGIYSGGDGSYAMDLKAGLRNFKVLNTTLKDNKLFFGKAYVTGDVSVESAGSLDNLVVRSNARSRPGTEITIPIDNATEVSNTDYIQFVNLAIPRKKNADEAKARRRVRSGIRMDFNFDITPDAKCVLVLDRRTGDRFEAFGHSNLNLEVDTKGEFAMRGTYELDRGKYFYKYEALVSKEFSIQPNSRISWFGDPYEAIVDVKATYTKLTSLSPILTSDQQQATDARRAYPVEVAINLKDRLMKPNVTFGLKVKEYPLDPTYSGPVQAFEARLANDEQELNNQVSSILFSGRLIPQNSAAFSQINVLNLLAETGTSVLSDILSKVANGVEVDINTVNVTGTTQTTLADQLRAKVSYNFGNGLTISRDGGFSSVYSTANANLIGDWAAEWQVTPDARWRLKAFSRFPQNTLLQSTFNQNTPTVGGSVLYTKSFNYIFPRKKPVSGSASGTTNNRSWLNTTEIILPKK</sequence>
<feature type="transmembrane region" description="Helical" evidence="5">
    <location>
        <begin position="47"/>
        <end position="67"/>
    </location>
</feature>
<gene>
    <name evidence="7" type="ORF">SAMN04488090_3628</name>
</gene>
<evidence type="ECO:0000256" key="5">
    <source>
        <dbReference type="SAM" id="Phobius"/>
    </source>
</evidence>
<evidence type="ECO:0000256" key="1">
    <source>
        <dbReference type="ARBA" id="ARBA00004167"/>
    </source>
</evidence>
<dbReference type="GO" id="GO:0005886">
    <property type="term" value="C:plasma membrane"/>
    <property type="evidence" value="ECO:0007669"/>
    <property type="project" value="InterPro"/>
</dbReference>
<proteinExistence type="predicted"/>
<feature type="domain" description="Translocation and assembly module TamB C-terminal" evidence="6">
    <location>
        <begin position="1122"/>
        <end position="1532"/>
    </location>
</feature>
<dbReference type="GO" id="GO:0009306">
    <property type="term" value="P:protein secretion"/>
    <property type="evidence" value="ECO:0007669"/>
    <property type="project" value="InterPro"/>
</dbReference>
<reference evidence="7 8" key="1">
    <citation type="submission" date="2016-10" db="EMBL/GenBank/DDBJ databases">
        <authorList>
            <person name="de Groot N.N."/>
        </authorList>
    </citation>
    <scope>NUCLEOTIDE SEQUENCE [LARGE SCALE GENOMIC DNA]</scope>
    <source>
        <strain evidence="7 8">DSM 21668</strain>
    </source>
</reference>
<dbReference type="PANTHER" id="PTHR36985">
    <property type="entry name" value="TRANSLOCATION AND ASSEMBLY MODULE SUBUNIT TAMB"/>
    <property type="match status" value="1"/>
</dbReference>
<evidence type="ECO:0000256" key="3">
    <source>
        <dbReference type="ARBA" id="ARBA00022989"/>
    </source>
</evidence>
<dbReference type="Proteomes" id="UP000198901">
    <property type="component" value="Unassembled WGS sequence"/>
</dbReference>
<keyword evidence="4 5" id="KW-0472">Membrane</keyword>
<dbReference type="EMBL" id="FNGS01000007">
    <property type="protein sequence ID" value="SDM53614.1"/>
    <property type="molecule type" value="Genomic_DNA"/>
</dbReference>
<dbReference type="STRING" id="563176.SAMN04488090_3628"/>
<feature type="transmembrane region" description="Helical" evidence="5">
    <location>
        <begin position="7"/>
        <end position="27"/>
    </location>
</feature>
<protein>
    <recommendedName>
        <fullName evidence="6">Translocation and assembly module TamB C-terminal domain-containing protein</fullName>
    </recommendedName>
</protein>
<evidence type="ECO:0000259" key="6">
    <source>
        <dbReference type="Pfam" id="PF04357"/>
    </source>
</evidence>
<evidence type="ECO:0000256" key="4">
    <source>
        <dbReference type="ARBA" id="ARBA00023136"/>
    </source>
</evidence>
<dbReference type="InterPro" id="IPR007452">
    <property type="entry name" value="TamB_C"/>
</dbReference>
<keyword evidence="8" id="KW-1185">Reference proteome</keyword>
<feature type="transmembrane region" description="Helical" evidence="5">
    <location>
        <begin position="88"/>
        <end position="108"/>
    </location>
</feature>
<dbReference type="OrthoDB" id="9811276at2"/>
<dbReference type="RefSeq" id="WP_093205511.1">
    <property type="nucleotide sequence ID" value="NZ_FNGS01000007.1"/>
</dbReference>
<organism evidence="7 8">
    <name type="scientific">Siphonobacter aquaeclarae</name>
    <dbReference type="NCBI Taxonomy" id="563176"/>
    <lineage>
        <taxon>Bacteria</taxon>
        <taxon>Pseudomonadati</taxon>
        <taxon>Bacteroidota</taxon>
        <taxon>Cytophagia</taxon>
        <taxon>Cytophagales</taxon>
        <taxon>Cytophagaceae</taxon>
        <taxon>Siphonobacter</taxon>
    </lineage>
</organism>
<accession>A0A1G9U1T7</accession>
<evidence type="ECO:0000313" key="8">
    <source>
        <dbReference type="Proteomes" id="UP000198901"/>
    </source>
</evidence>
<dbReference type="PANTHER" id="PTHR36985:SF1">
    <property type="entry name" value="TRANSLOCATION AND ASSEMBLY MODULE SUBUNIT TAMB"/>
    <property type="match status" value="1"/>
</dbReference>
<evidence type="ECO:0000256" key="2">
    <source>
        <dbReference type="ARBA" id="ARBA00022692"/>
    </source>
</evidence>
<name>A0A1G9U1T7_9BACT</name>
<dbReference type="Pfam" id="PF04357">
    <property type="entry name" value="TamB"/>
    <property type="match status" value="1"/>
</dbReference>
<comment type="subcellular location">
    <subcellularLocation>
        <location evidence="1">Membrane</location>
        <topology evidence="1">Single-pass membrane protein</topology>
    </subcellularLocation>
</comment>
<keyword evidence="2 5" id="KW-0812">Transmembrane</keyword>